<organism evidence="3">
    <name type="scientific">Candidatus Kentrum eta</name>
    <dbReference type="NCBI Taxonomy" id="2126337"/>
    <lineage>
        <taxon>Bacteria</taxon>
        <taxon>Pseudomonadati</taxon>
        <taxon>Pseudomonadota</taxon>
        <taxon>Gammaproteobacteria</taxon>
        <taxon>Candidatus Kentrum</taxon>
    </lineage>
</organism>
<name>A0A450VLQ3_9GAMM</name>
<dbReference type="AlphaFoldDB" id="A0A450VLQ3"/>
<evidence type="ECO:0000313" key="2">
    <source>
        <dbReference type="EMBL" id="VFK03081.1"/>
    </source>
</evidence>
<gene>
    <name evidence="2" type="ORF">BECKH772A_GA0070896_103062</name>
    <name evidence="1" type="ORF">BECKH772B_GA0070898_103075</name>
    <name evidence="3" type="ORF">BECKH772C_GA0070978_102992</name>
</gene>
<sequence length="79" mass="9191">MNNRRGLDFRERALARRLHPTLHRLLLLLLRPRPEGLHEVEQEFGLPGNVRIGVGEFPDPAGGIEHAACLHWLVAWRRW</sequence>
<dbReference type="EMBL" id="CAADFI010000307">
    <property type="protein sequence ID" value="VFK02835.1"/>
    <property type="molecule type" value="Genomic_DNA"/>
</dbReference>
<dbReference type="EMBL" id="CAADFG010000306">
    <property type="protein sequence ID" value="VFK03081.1"/>
    <property type="molecule type" value="Genomic_DNA"/>
</dbReference>
<dbReference type="EMBL" id="CAADFJ010000299">
    <property type="protein sequence ID" value="VFK05738.1"/>
    <property type="molecule type" value="Genomic_DNA"/>
</dbReference>
<proteinExistence type="predicted"/>
<evidence type="ECO:0000313" key="1">
    <source>
        <dbReference type="EMBL" id="VFK02835.1"/>
    </source>
</evidence>
<protein>
    <submittedName>
        <fullName evidence="3">Uncharacterized protein</fullName>
    </submittedName>
</protein>
<reference evidence="3" key="1">
    <citation type="submission" date="2019-02" db="EMBL/GenBank/DDBJ databases">
        <authorList>
            <person name="Gruber-Vodicka R. H."/>
            <person name="Seah K. B. B."/>
        </authorList>
    </citation>
    <scope>NUCLEOTIDE SEQUENCE</scope>
    <source>
        <strain evidence="3">BECK_SA2B12</strain>
        <strain evidence="2">BECK_SA2B15</strain>
        <strain evidence="1">BECK_SA2B20</strain>
    </source>
</reference>
<accession>A0A450VLQ3</accession>
<evidence type="ECO:0000313" key="3">
    <source>
        <dbReference type="EMBL" id="VFK05738.1"/>
    </source>
</evidence>